<sequence length="422" mass="46054">MIFNSERKSVLQALAFLIFACALLPTVAAAWPLRGTLLKSNVLASYTRPQIAALLRSDEPPSESPKCDVRVAEVTYTTIGVVGEPTKASAVLLVPGGPDCPGPYPLLAWGRATETVRKSEQAKDIRDVKGDDPLVTRLASQGYAVVSSDGLGLGQSPYSFAPYLHANSAASDLIDAMRAARTVLQHLNTPMSDKVMVSGFSKGGHTAMATQREIEAHLSNEFRLVASAPISGPYALSQTFRDSWSGKNDVGVNDFAILFGTYAIIAMQRTYQNIYSDTTQIFQKPWSGRVEPLFPGKKSTTELFLGDDLPGVEQIKEYLQPEFYKDFLNNRKNAFRFDLGRNDLLNWTPRTLTVLCGSDNDSAVPLKNAVSAIASFEKRGSYQVSMIDVGSGKREDNGALAHLASEEPCMVAVRHQLLDKQR</sequence>
<proteinExistence type="predicted"/>
<protein>
    <submittedName>
        <fullName evidence="2">Alpha/beta hydrolase</fullName>
    </submittedName>
    <submittedName>
        <fullName evidence="1">Lipase</fullName>
    </submittedName>
</protein>
<dbReference type="STRING" id="1444770.AF72_03245"/>
<dbReference type="PANTHER" id="PTHR34853">
    <property type="match status" value="1"/>
</dbReference>
<dbReference type="KEGG" id="xtw:AB672_09610"/>
<reference evidence="2" key="2">
    <citation type="submission" date="2021-11" db="EMBL/GenBank/DDBJ databases">
        <title>Genome sequence of Xylella taiwanensis PLS432.</title>
        <authorList>
            <person name="Weng L.-W."/>
            <person name="Su C.-C."/>
            <person name="Tsai C.-W."/>
            <person name="Kuo C.-H."/>
        </authorList>
    </citation>
    <scope>NUCLEOTIDE SEQUENCE</scope>
    <source>
        <strain evidence="2">PLS432</strain>
    </source>
</reference>
<dbReference type="PANTHER" id="PTHR34853:SF1">
    <property type="entry name" value="LIPASE 5"/>
    <property type="match status" value="1"/>
</dbReference>
<dbReference type="Gene3D" id="1.10.260.160">
    <property type="match status" value="1"/>
</dbReference>
<reference evidence="1 3" key="1">
    <citation type="journal article" date="2014" name="Genome Announc.">
        <title>Draft Genome Sequence of Xylella fastidiosa Pear Leaf Scorch Strain in Taiwan.</title>
        <authorList>
            <person name="Su C.C."/>
            <person name="Deng W.L."/>
            <person name="Jan F.J."/>
            <person name="Chang C.J."/>
            <person name="Huang H."/>
            <person name="Chen J."/>
        </authorList>
    </citation>
    <scope>NUCLEOTIDE SEQUENCE [LARGE SCALE GENOMIC DNA]</scope>
    <source>
        <strain evidence="1 3">PLS229</strain>
    </source>
</reference>
<dbReference type="EMBL" id="JDSQ01000004">
    <property type="protein sequence ID" value="EWS78876.1"/>
    <property type="molecule type" value="Genomic_DNA"/>
</dbReference>
<name>Z9JM16_9GAMM</name>
<evidence type="ECO:0000313" key="2">
    <source>
        <dbReference type="EMBL" id="MCD8472527.1"/>
    </source>
</evidence>
<dbReference type="GO" id="GO:0016042">
    <property type="term" value="P:lipid catabolic process"/>
    <property type="evidence" value="ECO:0007669"/>
    <property type="project" value="InterPro"/>
</dbReference>
<dbReference type="Gene3D" id="3.40.50.1820">
    <property type="entry name" value="alpha/beta hydrolase"/>
    <property type="match status" value="2"/>
</dbReference>
<dbReference type="PIRSF" id="PIRSF029171">
    <property type="entry name" value="Esterase_LipA"/>
    <property type="match status" value="1"/>
</dbReference>
<dbReference type="InterPro" id="IPR005152">
    <property type="entry name" value="Lipase_secreted"/>
</dbReference>
<dbReference type="SUPFAM" id="SSF53474">
    <property type="entry name" value="alpha/beta-Hydrolases"/>
    <property type="match status" value="1"/>
</dbReference>
<dbReference type="eggNOG" id="COG1073">
    <property type="taxonomic scope" value="Bacteria"/>
</dbReference>
<comment type="caution">
    <text evidence="1">The sequence shown here is derived from an EMBL/GenBank/DDBJ whole genome shotgun (WGS) entry which is preliminary data.</text>
</comment>
<dbReference type="Proteomes" id="UP000020406">
    <property type="component" value="Unassembled WGS sequence"/>
</dbReference>
<keyword evidence="4" id="KW-1185">Reference proteome</keyword>
<evidence type="ECO:0000313" key="4">
    <source>
        <dbReference type="Proteomes" id="UP001430701"/>
    </source>
</evidence>
<dbReference type="OrthoDB" id="9798122at2"/>
<gene>
    <name evidence="1" type="ORF">AF72_03245</name>
    <name evidence="2" type="ORF">LPH55_03325</name>
</gene>
<dbReference type="InterPro" id="IPR029058">
    <property type="entry name" value="AB_hydrolase_fold"/>
</dbReference>
<keyword evidence="2" id="KW-0378">Hydrolase</keyword>
<dbReference type="Proteomes" id="UP001430701">
    <property type="component" value="Unassembled WGS sequence"/>
</dbReference>
<evidence type="ECO:0000313" key="1">
    <source>
        <dbReference type="EMBL" id="EWS78876.1"/>
    </source>
</evidence>
<evidence type="ECO:0000313" key="3">
    <source>
        <dbReference type="Proteomes" id="UP000020406"/>
    </source>
</evidence>
<dbReference type="GO" id="GO:0004806">
    <property type="term" value="F:triacylglycerol lipase activity"/>
    <property type="evidence" value="ECO:0007669"/>
    <property type="project" value="InterPro"/>
</dbReference>
<accession>Z9JM16</accession>
<dbReference type="PROSITE" id="PS51257">
    <property type="entry name" value="PROKAR_LIPOPROTEIN"/>
    <property type="match status" value="1"/>
</dbReference>
<dbReference type="EMBL" id="JAJPPU010000001">
    <property type="protein sequence ID" value="MCD8472527.1"/>
    <property type="molecule type" value="Genomic_DNA"/>
</dbReference>
<dbReference type="AlphaFoldDB" id="Z9JM16"/>
<organism evidence="1 3">
    <name type="scientific">Xylella taiwanensis</name>
    <dbReference type="NCBI Taxonomy" id="1444770"/>
    <lineage>
        <taxon>Bacteria</taxon>
        <taxon>Pseudomonadati</taxon>
        <taxon>Pseudomonadota</taxon>
        <taxon>Gammaproteobacteria</taxon>
        <taxon>Lysobacterales</taxon>
        <taxon>Lysobacteraceae</taxon>
        <taxon>Xylella</taxon>
    </lineage>
</organism>
<dbReference type="PATRIC" id="fig|1444770.3.peg.802"/>